<proteinExistence type="predicted"/>
<evidence type="ECO:0000313" key="2">
    <source>
        <dbReference type="EMBL" id="GAA4137655.1"/>
    </source>
</evidence>
<protein>
    <submittedName>
        <fullName evidence="2">Uncharacterized protein</fullName>
    </submittedName>
</protein>
<feature type="region of interest" description="Disordered" evidence="1">
    <location>
        <begin position="1"/>
        <end position="20"/>
    </location>
</feature>
<evidence type="ECO:0000256" key="1">
    <source>
        <dbReference type="SAM" id="MobiDB-lite"/>
    </source>
</evidence>
<organism evidence="2 3">
    <name type="scientific">Streptomyces tunisiensis</name>
    <dbReference type="NCBI Taxonomy" id="948699"/>
    <lineage>
        <taxon>Bacteria</taxon>
        <taxon>Bacillati</taxon>
        <taxon>Actinomycetota</taxon>
        <taxon>Actinomycetes</taxon>
        <taxon>Kitasatosporales</taxon>
        <taxon>Streptomycetaceae</taxon>
        <taxon>Streptomyces</taxon>
    </lineage>
</organism>
<dbReference type="EMBL" id="BAABBU010000016">
    <property type="protein sequence ID" value="GAA4137655.1"/>
    <property type="molecule type" value="Genomic_DNA"/>
</dbReference>
<gene>
    <name evidence="2" type="ORF">GCM10022285_33860</name>
</gene>
<name>A0ABP7YKT7_9ACTN</name>
<dbReference type="Proteomes" id="UP001501845">
    <property type="component" value="Unassembled WGS sequence"/>
</dbReference>
<keyword evidence="3" id="KW-1185">Reference proteome</keyword>
<evidence type="ECO:0000313" key="3">
    <source>
        <dbReference type="Proteomes" id="UP001501845"/>
    </source>
</evidence>
<reference evidence="3" key="1">
    <citation type="journal article" date="2019" name="Int. J. Syst. Evol. Microbiol.">
        <title>The Global Catalogue of Microorganisms (GCM) 10K type strain sequencing project: providing services to taxonomists for standard genome sequencing and annotation.</title>
        <authorList>
            <consortium name="The Broad Institute Genomics Platform"/>
            <consortium name="The Broad Institute Genome Sequencing Center for Infectious Disease"/>
            <person name="Wu L."/>
            <person name="Ma J."/>
        </authorList>
    </citation>
    <scope>NUCLEOTIDE SEQUENCE [LARGE SCALE GENOMIC DNA]</scope>
    <source>
        <strain evidence="3">JCM 17589</strain>
    </source>
</reference>
<accession>A0ABP7YKT7</accession>
<sequence length="69" mass="7133">MTLTDAGIRSGLSSSMNGTKEFPHIITNEETVTTATPGDHGRLTVALSVPEALPVAGLASRVARCVRAV</sequence>
<comment type="caution">
    <text evidence="2">The sequence shown here is derived from an EMBL/GenBank/DDBJ whole genome shotgun (WGS) entry which is preliminary data.</text>
</comment>